<dbReference type="Gene3D" id="3.40.50.150">
    <property type="entry name" value="Vaccinia Virus protein VP39"/>
    <property type="match status" value="1"/>
</dbReference>
<proteinExistence type="predicted"/>
<organism evidence="2 3">
    <name type="scientific">Microlunatus sagamiharensis</name>
    <dbReference type="NCBI Taxonomy" id="546874"/>
    <lineage>
        <taxon>Bacteria</taxon>
        <taxon>Bacillati</taxon>
        <taxon>Actinomycetota</taxon>
        <taxon>Actinomycetes</taxon>
        <taxon>Propionibacteriales</taxon>
        <taxon>Propionibacteriaceae</taxon>
        <taxon>Microlunatus</taxon>
    </lineage>
</organism>
<dbReference type="InterPro" id="IPR029063">
    <property type="entry name" value="SAM-dependent_MTases_sf"/>
</dbReference>
<dbReference type="InterPro" id="IPR013216">
    <property type="entry name" value="Methyltransf_11"/>
</dbReference>
<sequence length="245" mass="25375">MVMPRRRRPVATTRLWEVLDAQLGTLEPSRQRPLDVVDLGGGTGGLALDVARRGHHVTVVDPSADALASLERRLADEQLAASVVGRQGDAADLVGLLGEGSVDVVLCHRVLEVVDDPAAVLRHAAAVLRPGGALSLLVAQRHAVVLGQALAGHVAAARQTWADPRRLDLASVTALVEDAGFGVVESDGIGAVSELVPESAVEGAAASADLLALEAALGRDPAFRALAAHVHVFARLTPEDVLSGF</sequence>
<dbReference type="Pfam" id="PF08241">
    <property type="entry name" value="Methyltransf_11"/>
    <property type="match status" value="1"/>
</dbReference>
<keyword evidence="3" id="KW-1185">Reference proteome</keyword>
<feature type="domain" description="Methyltransferase type 11" evidence="1">
    <location>
        <begin position="37"/>
        <end position="135"/>
    </location>
</feature>
<dbReference type="CDD" id="cd02440">
    <property type="entry name" value="AdoMet_MTases"/>
    <property type="match status" value="1"/>
</dbReference>
<evidence type="ECO:0000313" key="3">
    <source>
        <dbReference type="Proteomes" id="UP000198825"/>
    </source>
</evidence>
<accession>A0A1H2MQ08</accession>
<dbReference type="SUPFAM" id="SSF53335">
    <property type="entry name" value="S-adenosyl-L-methionine-dependent methyltransferases"/>
    <property type="match status" value="1"/>
</dbReference>
<gene>
    <name evidence="2" type="ORF">SAMN04488544_2460</name>
</gene>
<dbReference type="GO" id="GO:0032259">
    <property type="term" value="P:methylation"/>
    <property type="evidence" value="ECO:0007669"/>
    <property type="project" value="UniProtKB-KW"/>
</dbReference>
<reference evidence="3" key="1">
    <citation type="submission" date="2016-10" db="EMBL/GenBank/DDBJ databases">
        <authorList>
            <person name="Varghese N."/>
            <person name="Submissions S."/>
        </authorList>
    </citation>
    <scope>NUCLEOTIDE SEQUENCE [LARGE SCALE GENOMIC DNA]</scope>
    <source>
        <strain evidence="3">DSM 21743</strain>
    </source>
</reference>
<name>A0A1H2MQ08_9ACTN</name>
<dbReference type="GO" id="GO:0008757">
    <property type="term" value="F:S-adenosylmethionine-dependent methyltransferase activity"/>
    <property type="evidence" value="ECO:0007669"/>
    <property type="project" value="InterPro"/>
</dbReference>
<dbReference type="EMBL" id="LT629799">
    <property type="protein sequence ID" value="SDU95065.1"/>
    <property type="molecule type" value="Genomic_DNA"/>
</dbReference>
<keyword evidence="2" id="KW-0489">Methyltransferase</keyword>
<dbReference type="AlphaFoldDB" id="A0A1H2MQ08"/>
<dbReference type="STRING" id="546874.SAMN04488544_2460"/>
<evidence type="ECO:0000259" key="1">
    <source>
        <dbReference type="Pfam" id="PF08241"/>
    </source>
</evidence>
<evidence type="ECO:0000313" key="2">
    <source>
        <dbReference type="EMBL" id="SDU95065.1"/>
    </source>
</evidence>
<keyword evidence="2" id="KW-0808">Transferase</keyword>
<protein>
    <submittedName>
        <fullName evidence="2">Methyltransferase domain-containing protein</fullName>
    </submittedName>
</protein>
<dbReference type="Proteomes" id="UP000198825">
    <property type="component" value="Chromosome I"/>
</dbReference>
<dbReference type="PANTHER" id="PTHR43861">
    <property type="entry name" value="TRANS-ACONITATE 2-METHYLTRANSFERASE-RELATED"/>
    <property type="match status" value="1"/>
</dbReference>